<feature type="non-terminal residue" evidence="1">
    <location>
        <position position="1"/>
    </location>
</feature>
<evidence type="ECO:0000313" key="3">
    <source>
        <dbReference type="Proteomes" id="UP000523196"/>
    </source>
</evidence>
<dbReference type="AlphaFoldDB" id="A0A7W3TMY1"/>
<organism evidence="1 3">
    <name type="scientific">Marilutibacter spongiae</name>
    <dbReference type="NCBI Taxonomy" id="2025720"/>
    <lineage>
        <taxon>Bacteria</taxon>
        <taxon>Pseudomonadati</taxon>
        <taxon>Pseudomonadota</taxon>
        <taxon>Gammaproteobacteria</taxon>
        <taxon>Lysobacterales</taxon>
        <taxon>Lysobacteraceae</taxon>
        <taxon>Marilutibacter</taxon>
    </lineage>
</organism>
<protein>
    <submittedName>
        <fullName evidence="1">IS3 family transposase</fullName>
    </submittedName>
</protein>
<name>A0A7W3TMY1_9GAMM</name>
<dbReference type="EMBL" id="JACHTF010000015">
    <property type="protein sequence ID" value="MBB1061556.1"/>
    <property type="molecule type" value="Genomic_DNA"/>
</dbReference>
<gene>
    <name evidence="1" type="ORF">H4F98_11975</name>
    <name evidence="2" type="ORF">H4F98_13365</name>
</gene>
<keyword evidence="3" id="KW-1185">Reference proteome</keyword>
<evidence type="ECO:0000313" key="1">
    <source>
        <dbReference type="EMBL" id="MBB1061286.1"/>
    </source>
</evidence>
<reference evidence="1 3" key="1">
    <citation type="submission" date="2020-08" db="EMBL/GenBank/DDBJ databases">
        <authorList>
            <person name="Xu S."/>
            <person name="Li A."/>
        </authorList>
    </citation>
    <scope>NUCLEOTIDE SEQUENCE [LARGE SCALE GENOMIC DNA]</scope>
    <source>
        <strain evidence="1 3">119BY6-57</strain>
    </source>
</reference>
<dbReference type="EMBL" id="JACHTF010000012">
    <property type="protein sequence ID" value="MBB1061286.1"/>
    <property type="molecule type" value="Genomic_DNA"/>
</dbReference>
<evidence type="ECO:0000313" key="2">
    <source>
        <dbReference type="EMBL" id="MBB1061556.1"/>
    </source>
</evidence>
<comment type="caution">
    <text evidence="1">The sequence shown here is derived from an EMBL/GenBank/DDBJ whole genome shotgun (WGS) entry which is preliminary data.</text>
</comment>
<accession>A0A7W3TMY1</accession>
<sequence>ARADVFEYIERFHNPRMRRRVARQDQKFSALLQPSVISG</sequence>
<dbReference type="Proteomes" id="UP000523196">
    <property type="component" value="Unassembled WGS sequence"/>
</dbReference>
<proteinExistence type="predicted"/>